<dbReference type="SUPFAM" id="SSF55729">
    <property type="entry name" value="Acyl-CoA N-acyltransferases (Nat)"/>
    <property type="match status" value="1"/>
</dbReference>
<evidence type="ECO:0000259" key="1">
    <source>
        <dbReference type="PROSITE" id="PS51186"/>
    </source>
</evidence>
<dbReference type="InterPro" id="IPR000182">
    <property type="entry name" value="GNAT_dom"/>
</dbReference>
<dbReference type="Pfam" id="PF13508">
    <property type="entry name" value="Acetyltransf_7"/>
    <property type="match status" value="1"/>
</dbReference>
<name>A0ABT2ARW9_9BURK</name>
<reference evidence="2 3" key="1">
    <citation type="submission" date="2022-08" db="EMBL/GenBank/DDBJ databases">
        <title>Reclassification of Massilia species as members of the genera Telluria, Duganella, Pseudoduganella, Mokoshia gen. nov. and Zemynaea gen. nov. using orthogonal and non-orthogonal genome-based approaches.</title>
        <authorList>
            <person name="Bowman J.P."/>
        </authorList>
    </citation>
    <scope>NUCLEOTIDE SEQUENCE [LARGE SCALE GENOMIC DNA]</scope>
    <source>
        <strain evidence="2 3">JCM 31661</strain>
    </source>
</reference>
<dbReference type="RefSeq" id="WP_258829688.1">
    <property type="nucleotide sequence ID" value="NZ_JANUHA010000017.1"/>
</dbReference>
<dbReference type="PROSITE" id="PS51186">
    <property type="entry name" value="GNAT"/>
    <property type="match status" value="1"/>
</dbReference>
<keyword evidence="3" id="KW-1185">Reference proteome</keyword>
<feature type="domain" description="N-acetyltransferase" evidence="1">
    <location>
        <begin position="1"/>
        <end position="141"/>
    </location>
</feature>
<evidence type="ECO:0000313" key="2">
    <source>
        <dbReference type="EMBL" id="MCS0598680.1"/>
    </source>
</evidence>
<evidence type="ECO:0000313" key="3">
    <source>
        <dbReference type="Proteomes" id="UP001206572"/>
    </source>
</evidence>
<accession>A0ABT2ARW9</accession>
<dbReference type="EMBL" id="JANUHA010000017">
    <property type="protein sequence ID" value="MCS0598680.1"/>
    <property type="molecule type" value="Genomic_DNA"/>
</dbReference>
<dbReference type="Gene3D" id="3.40.630.30">
    <property type="match status" value="1"/>
</dbReference>
<organism evidence="2 3">
    <name type="scientific">Massilia agri</name>
    <dbReference type="NCBI Taxonomy" id="1886785"/>
    <lineage>
        <taxon>Bacteria</taxon>
        <taxon>Pseudomonadati</taxon>
        <taxon>Pseudomonadota</taxon>
        <taxon>Betaproteobacteria</taxon>
        <taxon>Burkholderiales</taxon>
        <taxon>Oxalobacteraceae</taxon>
        <taxon>Telluria group</taxon>
        <taxon>Massilia</taxon>
    </lineage>
</organism>
<sequence>MQSSIDILAARPLDRDAIARLYAEAGYGAVPGADDTVIVAKLGATLVGVARLCPEEGVTVLRGMQVSKAFQGQGIGARLLAACVPHMAQSDTFCLPYTHLEHFYAAAGFAPIHGAGLPGFLAQRLAAYRGRGQDVMAMRRPAA</sequence>
<dbReference type="CDD" id="cd04301">
    <property type="entry name" value="NAT_SF"/>
    <property type="match status" value="1"/>
</dbReference>
<gene>
    <name evidence="2" type="ORF">NX780_20260</name>
</gene>
<dbReference type="InterPro" id="IPR016181">
    <property type="entry name" value="Acyl_CoA_acyltransferase"/>
</dbReference>
<comment type="caution">
    <text evidence="2">The sequence shown here is derived from an EMBL/GenBank/DDBJ whole genome shotgun (WGS) entry which is preliminary data.</text>
</comment>
<dbReference type="Proteomes" id="UP001206572">
    <property type="component" value="Unassembled WGS sequence"/>
</dbReference>
<protein>
    <submittedName>
        <fullName evidence="2">GNAT family N-acetyltransferase</fullName>
    </submittedName>
</protein>
<proteinExistence type="predicted"/>